<proteinExistence type="predicted"/>
<feature type="compositionally biased region" description="Basic and acidic residues" evidence="1">
    <location>
        <begin position="227"/>
        <end position="238"/>
    </location>
</feature>
<sequence length="244" mass="26588">MVRPATLFGKENKNPLRNSITKAFYPNGEEAVADLDSACGPRRYLWVAWKLAGPVAPGLGGAGPRTPDLADSARATGRPRAARRPAARTRVRRDLRPGETPAPGARAGLHRRSRSSSWCRRGGESLRRWGPRALRSRGGRINPAGWHPHRRAMPPSDPELRLPGPSREDAAPRGQGRWAILAAPSVGPWPVLGSARGFEILLRGGRGLGGWKSSRSRHPGESGFSEAEWRLGTREAKHQGLQSW</sequence>
<reference evidence="2" key="1">
    <citation type="journal article" date="2022" name="J. Hered.">
        <title>A De Novo Chromosome-Level Genome Assembly of the White-Tailed Deer, Odocoileus Virginianus.</title>
        <authorList>
            <person name="London E.W."/>
            <person name="Roca A.L."/>
            <person name="Novakofski J.E."/>
            <person name="Mateus-Pinilla N.E."/>
        </authorList>
    </citation>
    <scope>NUCLEOTIDE SEQUENCE [LARGE SCALE GENOMIC DNA]</scope>
</reference>
<evidence type="ECO:0000313" key="3">
    <source>
        <dbReference type="RefSeq" id="XP_070327962.1"/>
    </source>
</evidence>
<keyword evidence="2" id="KW-1185">Reference proteome</keyword>
<gene>
    <name evidence="3" type="primary">LOC139036533</name>
</gene>
<protein>
    <submittedName>
        <fullName evidence="3">Uncharacterized protein</fullName>
    </submittedName>
</protein>
<evidence type="ECO:0000256" key="1">
    <source>
        <dbReference type="SAM" id="MobiDB-lite"/>
    </source>
</evidence>
<feature type="region of interest" description="Disordered" evidence="1">
    <location>
        <begin position="58"/>
        <end position="173"/>
    </location>
</feature>
<dbReference type="RefSeq" id="XP_070327962.1">
    <property type="nucleotide sequence ID" value="XM_070471861.1"/>
</dbReference>
<evidence type="ECO:0000313" key="2">
    <source>
        <dbReference type="Proteomes" id="UP001652640"/>
    </source>
</evidence>
<dbReference type="Proteomes" id="UP001652640">
    <property type="component" value="Chromosome 9"/>
</dbReference>
<name>A0ABM4IJG2_ODOVR</name>
<feature type="region of interest" description="Disordered" evidence="1">
    <location>
        <begin position="209"/>
        <end position="244"/>
    </location>
</feature>
<feature type="compositionally biased region" description="Basic residues" evidence="1">
    <location>
        <begin position="80"/>
        <end position="91"/>
    </location>
</feature>
<organism evidence="2 3">
    <name type="scientific">Odocoileus virginianus</name>
    <name type="common">White-tailed deer</name>
    <dbReference type="NCBI Taxonomy" id="9874"/>
    <lineage>
        <taxon>Eukaryota</taxon>
        <taxon>Metazoa</taxon>
        <taxon>Chordata</taxon>
        <taxon>Craniata</taxon>
        <taxon>Vertebrata</taxon>
        <taxon>Euteleostomi</taxon>
        <taxon>Mammalia</taxon>
        <taxon>Eutheria</taxon>
        <taxon>Laurasiatheria</taxon>
        <taxon>Artiodactyla</taxon>
        <taxon>Ruminantia</taxon>
        <taxon>Pecora</taxon>
        <taxon>Cervidae</taxon>
        <taxon>Odocoileinae</taxon>
        <taxon>Odocoileus</taxon>
    </lineage>
</organism>
<dbReference type="GeneID" id="139036533"/>
<reference evidence="3" key="2">
    <citation type="submission" date="2025-08" db="UniProtKB">
        <authorList>
            <consortium name="RefSeq"/>
        </authorList>
    </citation>
    <scope>IDENTIFICATION</scope>
    <source>
        <tissue evidence="3">Tongue muscle</tissue>
    </source>
</reference>
<accession>A0ABM4IJG2</accession>